<comment type="caution">
    <text evidence="3">The sequence shown here is derived from an EMBL/GenBank/DDBJ whole genome shotgun (WGS) entry which is preliminary data.</text>
</comment>
<dbReference type="PANTHER" id="PTHR46521">
    <property type="entry name" value="SUCROSE-PHOSPHATASE 2-RELATED"/>
    <property type="match status" value="1"/>
</dbReference>
<evidence type="ECO:0000256" key="1">
    <source>
        <dbReference type="ARBA" id="ARBA00022801"/>
    </source>
</evidence>
<keyword evidence="4" id="KW-1185">Reference proteome</keyword>
<organism evidence="3 4">
    <name type="scientific">Dunaliella salina</name>
    <name type="common">Green alga</name>
    <name type="synonym">Protococcus salinus</name>
    <dbReference type="NCBI Taxonomy" id="3046"/>
    <lineage>
        <taxon>Eukaryota</taxon>
        <taxon>Viridiplantae</taxon>
        <taxon>Chlorophyta</taxon>
        <taxon>core chlorophytes</taxon>
        <taxon>Chlorophyceae</taxon>
        <taxon>CS clade</taxon>
        <taxon>Chlamydomonadales</taxon>
        <taxon>Dunaliellaceae</taxon>
        <taxon>Dunaliella</taxon>
    </lineage>
</organism>
<dbReference type="InterPro" id="IPR051518">
    <property type="entry name" value="Sucrose_Phosphatase"/>
</dbReference>
<dbReference type="PANTHER" id="PTHR46521:SF4">
    <property type="entry name" value="SUCROSE-PHOSPHATASE 2-RELATED"/>
    <property type="match status" value="1"/>
</dbReference>
<dbReference type="EMBL" id="MU069841">
    <property type="protein sequence ID" value="KAF5832922.1"/>
    <property type="molecule type" value="Genomic_DNA"/>
</dbReference>
<dbReference type="InterPro" id="IPR036412">
    <property type="entry name" value="HAD-like_sf"/>
</dbReference>
<reference evidence="3" key="1">
    <citation type="submission" date="2017-08" db="EMBL/GenBank/DDBJ databases">
        <authorList>
            <person name="Polle J.E."/>
            <person name="Barry K."/>
            <person name="Cushman J."/>
            <person name="Schmutz J."/>
            <person name="Tran D."/>
            <person name="Hathwaick L.T."/>
            <person name="Yim W.C."/>
            <person name="Jenkins J."/>
            <person name="Mckie-Krisberg Z.M."/>
            <person name="Prochnik S."/>
            <person name="Lindquist E."/>
            <person name="Dockter R.B."/>
            <person name="Adam C."/>
            <person name="Molina H."/>
            <person name="Bunkerborg J."/>
            <person name="Jin E."/>
            <person name="Buchheim M."/>
            <person name="Magnuson J."/>
        </authorList>
    </citation>
    <scope>NUCLEOTIDE SEQUENCE</scope>
    <source>
        <strain evidence="3">CCAP 19/18</strain>
    </source>
</reference>
<dbReference type="InterPro" id="IPR006380">
    <property type="entry name" value="SPP-like_dom"/>
</dbReference>
<dbReference type="SFLD" id="SFLDG01140">
    <property type="entry name" value="C2.B:_Phosphomannomutase_and_P"/>
    <property type="match status" value="1"/>
</dbReference>
<dbReference type="SFLD" id="SFLDS00003">
    <property type="entry name" value="Haloacid_Dehalogenase"/>
    <property type="match status" value="1"/>
</dbReference>
<dbReference type="SUPFAM" id="SSF56784">
    <property type="entry name" value="HAD-like"/>
    <property type="match status" value="1"/>
</dbReference>
<evidence type="ECO:0000313" key="4">
    <source>
        <dbReference type="Proteomes" id="UP000815325"/>
    </source>
</evidence>
<gene>
    <name evidence="3" type="ORF">DUNSADRAFT_11034</name>
</gene>
<evidence type="ECO:0000313" key="3">
    <source>
        <dbReference type="EMBL" id="KAF5832922.1"/>
    </source>
</evidence>
<accession>A0ABQ7GE81</accession>
<feature type="domain" description="Sucrose phosphatase-like" evidence="2">
    <location>
        <begin position="44"/>
        <end position="315"/>
    </location>
</feature>
<sequence length="321" mass="35304">MHCVQRLSVNSPSLRPTACALKSAPRAQAAHKARIGMSRLQGPLLLISDIDDTIVGSQEADADSAAFTSLWHEANSVLESKHKPVLAYNSGRNFSQCHDIYREKKGLMPIADMLICGCGTRIFNRSSDTDEYVEDHHWTQHISKDWDLATVLQVLETAKARFGSDRVYHGEPQEQHEHKQTIRVTTPILQEVHQFLATSLGSSVLLIIGGIDPHLRSIDVLPARAGKGHAAEYVRQKLGFQHEHTIVAGDSGNDEGMLLMPGACWHAIVVSNAVPDLMEKVTASLQHQSCRAENNSGKMILSTQPRSAGVMEGLQKLGFLR</sequence>
<dbReference type="Gene3D" id="3.90.1070.10">
    <property type="match status" value="1"/>
</dbReference>
<dbReference type="Pfam" id="PF05116">
    <property type="entry name" value="S6PP"/>
    <property type="match status" value="1"/>
</dbReference>
<dbReference type="InterPro" id="IPR006379">
    <property type="entry name" value="HAD-SF_hydro_IIB"/>
</dbReference>
<name>A0ABQ7GE81_DUNSA</name>
<keyword evidence="1" id="KW-0378">Hydrolase</keyword>
<dbReference type="InterPro" id="IPR023214">
    <property type="entry name" value="HAD_sf"/>
</dbReference>
<dbReference type="Gene3D" id="3.40.50.1000">
    <property type="entry name" value="HAD superfamily/HAD-like"/>
    <property type="match status" value="1"/>
</dbReference>
<dbReference type="Proteomes" id="UP000815325">
    <property type="component" value="Unassembled WGS sequence"/>
</dbReference>
<dbReference type="SFLD" id="SFLDG01141">
    <property type="entry name" value="C2.B.1:_Sucrose_Phosphatase_Li"/>
    <property type="match status" value="1"/>
</dbReference>
<protein>
    <submittedName>
        <fullName evidence="3">Sucrose-phosphate synthase</fullName>
    </submittedName>
</protein>
<proteinExistence type="predicted"/>
<evidence type="ECO:0000259" key="2">
    <source>
        <dbReference type="Pfam" id="PF05116"/>
    </source>
</evidence>
<dbReference type="NCBIfam" id="TIGR01484">
    <property type="entry name" value="HAD-SF-IIB"/>
    <property type="match status" value="1"/>
</dbReference>